<organism evidence="3 4">
    <name type="scientific">Luteipulveratus mongoliensis</name>
    <dbReference type="NCBI Taxonomy" id="571913"/>
    <lineage>
        <taxon>Bacteria</taxon>
        <taxon>Bacillati</taxon>
        <taxon>Actinomycetota</taxon>
        <taxon>Actinomycetes</taxon>
        <taxon>Micrococcales</taxon>
        <taxon>Dermacoccaceae</taxon>
        <taxon>Luteipulveratus</taxon>
    </lineage>
</organism>
<sequence>MSLEISRRTLIRSAGLVAVTAPLVACGDSKDPARGGGGGATAGEDLLAKGKRQGYLRVAIANEPPYTKIEPDGTVTGAEPDIFRAVCKLLGIKDIQGTVAGYDAMIPGLNANRWDAVTAGLFMKQSRCAQIDYSEPTVVSTESFGVKKGNPKKILTAADVVKNKDLKIAVIGGGFEEGILKGKKVPGGQLLPAKDGRTGIEMVKSGRADAFFLPTLSLNDLAKTDKDFEVTAPVTDVPNTGAGSGFRKGDAKFVEAYNVQLKKYKATPEFDALMKKWGFDAEASRKATKAELCKAEG</sequence>
<accession>A0A0K1JH01</accession>
<dbReference type="STRING" id="571913.VV02_09240"/>
<evidence type="ECO:0000313" key="3">
    <source>
        <dbReference type="EMBL" id="AKU15997.1"/>
    </source>
</evidence>
<name>A0A0K1JH01_9MICO</name>
<dbReference type="GO" id="GO:0051470">
    <property type="term" value="P:ectoine transmembrane transport"/>
    <property type="evidence" value="ECO:0007669"/>
    <property type="project" value="InterPro"/>
</dbReference>
<dbReference type="InterPro" id="IPR001638">
    <property type="entry name" value="Solute-binding_3/MltF_N"/>
</dbReference>
<feature type="domain" description="Solute-binding protein family 3/N-terminal" evidence="2">
    <location>
        <begin position="55"/>
        <end position="281"/>
    </location>
</feature>
<proteinExistence type="predicted"/>
<dbReference type="PATRIC" id="fig|571913.6.peg.1885"/>
<protein>
    <submittedName>
        <fullName evidence="3">ABC transporter substrate-binding protein</fullName>
    </submittedName>
</protein>
<dbReference type="EMBL" id="CP011112">
    <property type="protein sequence ID" value="AKU15997.1"/>
    <property type="molecule type" value="Genomic_DNA"/>
</dbReference>
<evidence type="ECO:0000256" key="1">
    <source>
        <dbReference type="ARBA" id="ARBA00022729"/>
    </source>
</evidence>
<dbReference type="PANTHER" id="PTHR35936:SF17">
    <property type="entry name" value="ARGININE-BINDING EXTRACELLULAR PROTEIN ARTP"/>
    <property type="match status" value="1"/>
</dbReference>
<dbReference type="KEGG" id="lmoi:VV02_09240"/>
<dbReference type="Proteomes" id="UP000066480">
    <property type="component" value="Chromosome"/>
</dbReference>
<dbReference type="Pfam" id="PF00497">
    <property type="entry name" value="SBP_bac_3"/>
    <property type="match status" value="1"/>
</dbReference>
<gene>
    <name evidence="3" type="ORF">VV02_09240</name>
</gene>
<keyword evidence="4" id="KW-1185">Reference proteome</keyword>
<dbReference type="PROSITE" id="PS51318">
    <property type="entry name" value="TAT"/>
    <property type="match status" value="1"/>
</dbReference>
<evidence type="ECO:0000259" key="2">
    <source>
        <dbReference type="SMART" id="SM00062"/>
    </source>
</evidence>
<dbReference type="AlphaFoldDB" id="A0A0K1JH01"/>
<reference evidence="3 4" key="1">
    <citation type="submission" date="2015-03" db="EMBL/GenBank/DDBJ databases">
        <title>Luteipulveratus halotolerans sp. nov., a novel actinobacterium (Dermacoccaceae) from Sarawak, Malaysia.</title>
        <authorList>
            <person name="Juboi H."/>
            <person name="Basik A."/>
            <person name="Shamsul S.S."/>
            <person name="Arnold P."/>
            <person name="Schmitt E.K."/>
            <person name="Sanglier J.-J."/>
            <person name="Yeo T."/>
        </authorList>
    </citation>
    <scope>NUCLEOTIDE SEQUENCE [LARGE SCALE GENOMIC DNA]</scope>
    <source>
        <strain evidence="3 4">MN07-A0370</strain>
    </source>
</reference>
<dbReference type="SMART" id="SM00062">
    <property type="entry name" value="PBPb"/>
    <property type="match status" value="1"/>
</dbReference>
<keyword evidence="1" id="KW-0732">Signal</keyword>
<dbReference type="OrthoDB" id="9768183at2"/>
<dbReference type="RefSeq" id="WP_052591102.1">
    <property type="nucleotide sequence ID" value="NZ_CP011112.1"/>
</dbReference>
<dbReference type="NCBIfam" id="TIGR02995">
    <property type="entry name" value="ectoine_ehuB"/>
    <property type="match status" value="1"/>
</dbReference>
<dbReference type="PANTHER" id="PTHR35936">
    <property type="entry name" value="MEMBRANE-BOUND LYTIC MUREIN TRANSGLYCOSYLASE F"/>
    <property type="match status" value="1"/>
</dbReference>
<dbReference type="Gene3D" id="3.40.190.10">
    <property type="entry name" value="Periplasmic binding protein-like II"/>
    <property type="match status" value="2"/>
</dbReference>
<dbReference type="InterPro" id="IPR006311">
    <property type="entry name" value="TAT_signal"/>
</dbReference>
<dbReference type="SUPFAM" id="SSF53850">
    <property type="entry name" value="Periplasmic binding protein-like II"/>
    <property type="match status" value="1"/>
</dbReference>
<dbReference type="InterPro" id="IPR014337">
    <property type="entry name" value="Ectoine_EhuB"/>
</dbReference>
<evidence type="ECO:0000313" key="4">
    <source>
        <dbReference type="Proteomes" id="UP000066480"/>
    </source>
</evidence>
<dbReference type="GO" id="GO:0033294">
    <property type="term" value="F:ectoine binding"/>
    <property type="evidence" value="ECO:0007669"/>
    <property type="project" value="InterPro"/>
</dbReference>